<dbReference type="SUPFAM" id="SSF55874">
    <property type="entry name" value="ATPase domain of HSP90 chaperone/DNA topoisomerase II/histidine kinase"/>
    <property type="match status" value="1"/>
</dbReference>
<comment type="catalytic activity">
    <reaction evidence="1">
        <text>ATP + protein L-histidine = ADP + protein N-phospho-L-histidine.</text>
        <dbReference type="EC" id="2.7.13.3"/>
    </reaction>
</comment>
<dbReference type="Pfam" id="PF08448">
    <property type="entry name" value="PAS_4"/>
    <property type="match status" value="1"/>
</dbReference>
<keyword evidence="16" id="KW-1185">Reference proteome</keyword>
<dbReference type="PANTHER" id="PTHR43065:SF42">
    <property type="entry name" value="TWO-COMPONENT SENSOR PPRA"/>
    <property type="match status" value="1"/>
</dbReference>
<feature type="domain" description="Histidine kinase" evidence="11">
    <location>
        <begin position="460"/>
        <end position="684"/>
    </location>
</feature>
<evidence type="ECO:0000256" key="9">
    <source>
        <dbReference type="PROSITE-ProRule" id="PRU00169"/>
    </source>
</evidence>
<dbReference type="InterPro" id="IPR013767">
    <property type="entry name" value="PAS_fold"/>
</dbReference>
<dbReference type="InterPro" id="IPR001610">
    <property type="entry name" value="PAC"/>
</dbReference>
<evidence type="ECO:0000256" key="8">
    <source>
        <dbReference type="ARBA" id="ARBA00023012"/>
    </source>
</evidence>
<dbReference type="Pfam" id="PF02518">
    <property type="entry name" value="HATPase_c"/>
    <property type="match status" value="1"/>
</dbReference>
<dbReference type="InterPro" id="IPR000014">
    <property type="entry name" value="PAS"/>
</dbReference>
<dbReference type="InterPro" id="IPR003594">
    <property type="entry name" value="HATPase_dom"/>
</dbReference>
<dbReference type="InterPro" id="IPR035965">
    <property type="entry name" value="PAS-like_dom_sf"/>
</dbReference>
<keyword evidence="3 9" id="KW-0597">Phosphoprotein</keyword>
<name>A0ABU1Z6Q7_9BURK</name>
<dbReference type="SUPFAM" id="SSF47384">
    <property type="entry name" value="Homodimeric domain of signal transducing histidine kinase"/>
    <property type="match status" value="1"/>
</dbReference>
<dbReference type="SUPFAM" id="SSF52172">
    <property type="entry name" value="CheY-like"/>
    <property type="match status" value="1"/>
</dbReference>
<dbReference type="Gene3D" id="3.30.565.10">
    <property type="entry name" value="Histidine kinase-like ATPase, C-terminal domain"/>
    <property type="match status" value="1"/>
</dbReference>
<dbReference type="SMART" id="SM00091">
    <property type="entry name" value="PAS"/>
    <property type="match status" value="2"/>
</dbReference>
<dbReference type="Pfam" id="PF00072">
    <property type="entry name" value="Response_reg"/>
    <property type="match status" value="1"/>
</dbReference>
<protein>
    <recommendedName>
        <fullName evidence="2">histidine kinase</fullName>
        <ecNumber evidence="2">2.7.13.3</ecNumber>
    </recommendedName>
</protein>
<dbReference type="SUPFAM" id="SSF55785">
    <property type="entry name" value="PYP-like sensor domain (PAS domain)"/>
    <property type="match status" value="2"/>
</dbReference>
<evidence type="ECO:0000256" key="5">
    <source>
        <dbReference type="ARBA" id="ARBA00022741"/>
    </source>
</evidence>
<dbReference type="InterPro" id="IPR013656">
    <property type="entry name" value="PAS_4"/>
</dbReference>
<dbReference type="Proteomes" id="UP001180536">
    <property type="component" value="Unassembled WGS sequence"/>
</dbReference>
<dbReference type="InterPro" id="IPR000700">
    <property type="entry name" value="PAS-assoc_C"/>
</dbReference>
<evidence type="ECO:0000256" key="7">
    <source>
        <dbReference type="ARBA" id="ARBA00022840"/>
    </source>
</evidence>
<dbReference type="InterPro" id="IPR029016">
    <property type="entry name" value="GAF-like_dom_sf"/>
</dbReference>
<feature type="domain" description="Response regulatory" evidence="12">
    <location>
        <begin position="705"/>
        <end position="821"/>
    </location>
</feature>
<proteinExistence type="predicted"/>
<evidence type="ECO:0000256" key="1">
    <source>
        <dbReference type="ARBA" id="ARBA00000085"/>
    </source>
</evidence>
<keyword evidence="4" id="KW-0808">Transferase</keyword>
<gene>
    <name evidence="15" type="ORF">J2X16_001658</name>
</gene>
<evidence type="ECO:0000256" key="3">
    <source>
        <dbReference type="ARBA" id="ARBA00022553"/>
    </source>
</evidence>
<feature type="modified residue" description="4-aspartylphosphate" evidence="9">
    <location>
        <position position="756"/>
    </location>
</feature>
<dbReference type="Pfam" id="PF00989">
    <property type="entry name" value="PAS"/>
    <property type="match status" value="1"/>
</dbReference>
<dbReference type="CDD" id="cd00082">
    <property type="entry name" value="HisKA"/>
    <property type="match status" value="1"/>
</dbReference>
<dbReference type="CDD" id="cd00156">
    <property type="entry name" value="REC"/>
    <property type="match status" value="1"/>
</dbReference>
<dbReference type="InterPro" id="IPR036097">
    <property type="entry name" value="HisK_dim/P_sf"/>
</dbReference>
<dbReference type="InterPro" id="IPR003661">
    <property type="entry name" value="HisK_dim/P_dom"/>
</dbReference>
<evidence type="ECO:0000259" key="12">
    <source>
        <dbReference type="PROSITE" id="PS50110"/>
    </source>
</evidence>
<dbReference type="Gene3D" id="1.10.287.130">
    <property type="match status" value="1"/>
</dbReference>
<dbReference type="PANTHER" id="PTHR43065">
    <property type="entry name" value="SENSOR HISTIDINE KINASE"/>
    <property type="match status" value="1"/>
</dbReference>
<dbReference type="Gene3D" id="3.30.450.40">
    <property type="match status" value="1"/>
</dbReference>
<dbReference type="Gene3D" id="3.40.50.2300">
    <property type="match status" value="1"/>
</dbReference>
<dbReference type="PROSITE" id="PS50109">
    <property type="entry name" value="HIS_KIN"/>
    <property type="match status" value="1"/>
</dbReference>
<dbReference type="PROSITE" id="PS50113">
    <property type="entry name" value="PAC"/>
    <property type="match status" value="1"/>
</dbReference>
<dbReference type="InterPro" id="IPR005467">
    <property type="entry name" value="His_kinase_dom"/>
</dbReference>
<dbReference type="RefSeq" id="WP_056877550.1">
    <property type="nucleotide sequence ID" value="NZ_JAVDXQ010000002.1"/>
</dbReference>
<dbReference type="SUPFAM" id="SSF55781">
    <property type="entry name" value="GAF domain-like"/>
    <property type="match status" value="1"/>
</dbReference>
<dbReference type="CDD" id="cd00130">
    <property type="entry name" value="PAS"/>
    <property type="match status" value="2"/>
</dbReference>
<dbReference type="InterPro" id="IPR004358">
    <property type="entry name" value="Sig_transdc_His_kin-like_C"/>
</dbReference>
<feature type="domain" description="PAS" evidence="13">
    <location>
        <begin position="187"/>
        <end position="240"/>
    </location>
</feature>
<dbReference type="SMART" id="SM00387">
    <property type="entry name" value="HATPase_c"/>
    <property type="match status" value="1"/>
</dbReference>
<evidence type="ECO:0000259" key="14">
    <source>
        <dbReference type="PROSITE" id="PS50113"/>
    </source>
</evidence>
<dbReference type="PRINTS" id="PR00344">
    <property type="entry name" value="BCTRLSENSOR"/>
</dbReference>
<keyword evidence="8" id="KW-0902">Two-component regulatory system</keyword>
<evidence type="ECO:0000313" key="16">
    <source>
        <dbReference type="Proteomes" id="UP001180536"/>
    </source>
</evidence>
<feature type="coiled-coil region" evidence="10">
    <location>
        <begin position="427"/>
        <end position="454"/>
    </location>
</feature>
<organism evidence="15 16">
    <name type="scientific">Pelomonas aquatica</name>
    <dbReference type="NCBI Taxonomy" id="431058"/>
    <lineage>
        <taxon>Bacteria</taxon>
        <taxon>Pseudomonadati</taxon>
        <taxon>Pseudomonadota</taxon>
        <taxon>Betaproteobacteria</taxon>
        <taxon>Burkholderiales</taxon>
        <taxon>Sphaerotilaceae</taxon>
        <taxon>Roseateles</taxon>
    </lineage>
</organism>
<dbReference type="InterPro" id="IPR003018">
    <property type="entry name" value="GAF"/>
</dbReference>
<sequence>MVSELADPERLALLRSLDLLRPHEDASFDRVTSIAALATGRPTALITFISPQGQWIASKVGWGRLFHPLSESFCIHALGSDQLLQVCDASRDPRFHDNPLVTGDSAVRFYAGQPLVFDGHLLGAVCVLDNEPGELTPEQAALLKHLADLVADLLRVRLERSQAEQERARGATLMEALARSEVTLRESEERYRLLWQTTTDAVLIIDDTGLIRFANPALETVFGQRPADVIGQPLAVVQPERLRDAHLRGFSSYLRTGRRKLDWRATETVGLRADGTELPIEVAFSELAVGGRRHFAAFIRDLSERNRAQLALRHSEAQFRSLTALSSDWYWEVDADFRYTFISDGASRSGMLDPGQMLGKHPWEVRTGADSQSWERQKAGLLRHEAFRDFEMMQTGPDGATQVLRISGEPVFDDKGGFAGYRGVGRNVTQERRAEEARRELEDHLRETQKLEAIGVLAGGIAHDFNNIVAGILGNTQLALGDLDPGHPAVQSLQQIRKAGLRAREMVQQILTFARRRPKRPAHCELGELVDETMGLLRATVPTSVKIEAVLPGRPLRVFADATQVEQALINLCANAWQAMSGRPGHIEIAAEEVMLDGDAADRIGRLPAGRYVHVRVRDDGPGMDDATIKRVFEPFFTTKPEGEGTGLGLSVVHGIVSGHGGAVTVDSSVGKGTTFHIWLPADDATHVTEPVPLEARSPDGAGRHVMYVDDDEVMILMVARLLERTGYRVTAFEQAVDAIRAFKSAPWEVDVVVTDLNMPGLSGLDVLREINAVRPGLPVIIGSGNLPAELLMDAEGVGVRATFHKQNTLEELPALLAEVLGI</sequence>
<dbReference type="SMART" id="SM00086">
    <property type="entry name" value="PAC"/>
    <property type="match status" value="2"/>
</dbReference>
<evidence type="ECO:0000313" key="15">
    <source>
        <dbReference type="EMBL" id="MDR7296319.1"/>
    </source>
</evidence>
<dbReference type="NCBIfam" id="TIGR00229">
    <property type="entry name" value="sensory_box"/>
    <property type="match status" value="2"/>
</dbReference>
<evidence type="ECO:0000259" key="13">
    <source>
        <dbReference type="PROSITE" id="PS50112"/>
    </source>
</evidence>
<evidence type="ECO:0000256" key="4">
    <source>
        <dbReference type="ARBA" id="ARBA00022679"/>
    </source>
</evidence>
<dbReference type="EC" id="2.7.13.3" evidence="2"/>
<accession>A0ABU1Z6Q7</accession>
<keyword evidence="6" id="KW-0418">Kinase</keyword>
<keyword evidence="5" id="KW-0547">Nucleotide-binding</keyword>
<evidence type="ECO:0000256" key="2">
    <source>
        <dbReference type="ARBA" id="ARBA00012438"/>
    </source>
</evidence>
<dbReference type="InterPro" id="IPR001789">
    <property type="entry name" value="Sig_transdc_resp-reg_receiver"/>
</dbReference>
<keyword evidence="7" id="KW-0067">ATP-binding</keyword>
<evidence type="ECO:0000256" key="6">
    <source>
        <dbReference type="ARBA" id="ARBA00022777"/>
    </source>
</evidence>
<feature type="domain" description="PAC" evidence="14">
    <location>
        <begin position="388"/>
        <end position="440"/>
    </location>
</feature>
<dbReference type="InterPro" id="IPR011006">
    <property type="entry name" value="CheY-like_superfamily"/>
</dbReference>
<keyword evidence="10" id="KW-0175">Coiled coil</keyword>
<reference evidence="15 16" key="1">
    <citation type="submission" date="2023-07" db="EMBL/GenBank/DDBJ databases">
        <title>Sorghum-associated microbial communities from plants grown in Nebraska, USA.</title>
        <authorList>
            <person name="Schachtman D."/>
        </authorList>
    </citation>
    <scope>NUCLEOTIDE SEQUENCE [LARGE SCALE GENOMIC DNA]</scope>
    <source>
        <strain evidence="15 16">BE310</strain>
    </source>
</reference>
<dbReference type="SMART" id="SM00388">
    <property type="entry name" value="HisKA"/>
    <property type="match status" value="1"/>
</dbReference>
<dbReference type="PROSITE" id="PS50112">
    <property type="entry name" value="PAS"/>
    <property type="match status" value="1"/>
</dbReference>
<dbReference type="Gene3D" id="3.30.450.20">
    <property type="entry name" value="PAS domain"/>
    <property type="match status" value="2"/>
</dbReference>
<dbReference type="InterPro" id="IPR036890">
    <property type="entry name" value="HATPase_C_sf"/>
</dbReference>
<dbReference type="EMBL" id="JAVDXQ010000002">
    <property type="protein sequence ID" value="MDR7296319.1"/>
    <property type="molecule type" value="Genomic_DNA"/>
</dbReference>
<evidence type="ECO:0000259" key="11">
    <source>
        <dbReference type="PROSITE" id="PS50109"/>
    </source>
</evidence>
<dbReference type="Pfam" id="PF01590">
    <property type="entry name" value="GAF"/>
    <property type="match status" value="1"/>
</dbReference>
<comment type="caution">
    <text evidence="15">The sequence shown here is derived from an EMBL/GenBank/DDBJ whole genome shotgun (WGS) entry which is preliminary data.</text>
</comment>
<dbReference type="PROSITE" id="PS50110">
    <property type="entry name" value="RESPONSE_REGULATORY"/>
    <property type="match status" value="1"/>
</dbReference>
<dbReference type="Pfam" id="PF00512">
    <property type="entry name" value="HisKA"/>
    <property type="match status" value="1"/>
</dbReference>
<dbReference type="SMART" id="SM00448">
    <property type="entry name" value="REC"/>
    <property type="match status" value="1"/>
</dbReference>
<dbReference type="SMART" id="SM00065">
    <property type="entry name" value="GAF"/>
    <property type="match status" value="1"/>
</dbReference>
<evidence type="ECO:0000256" key="10">
    <source>
        <dbReference type="SAM" id="Coils"/>
    </source>
</evidence>